<dbReference type="RefSeq" id="WP_257716727.1">
    <property type="nucleotide sequence ID" value="NZ_JANJOU010000009.1"/>
</dbReference>
<proteinExistence type="predicted"/>
<dbReference type="PANTHER" id="PTHR35175">
    <property type="entry name" value="DUF1289 DOMAIN-CONTAINING PROTEIN"/>
    <property type="match status" value="1"/>
</dbReference>
<dbReference type="EMBL" id="JANJOU010000009">
    <property type="protein sequence ID" value="MCR0982935.1"/>
    <property type="molecule type" value="Genomic_DNA"/>
</dbReference>
<name>A0ABT1X4A5_9PROT</name>
<dbReference type="PANTHER" id="PTHR35175:SF2">
    <property type="entry name" value="DUF1289 DOMAIN-CONTAINING PROTEIN"/>
    <property type="match status" value="1"/>
</dbReference>
<comment type="caution">
    <text evidence="1">The sequence shown here is derived from an EMBL/GenBank/DDBJ whole genome shotgun (WGS) entry which is preliminary data.</text>
</comment>
<dbReference type="InterPro" id="IPR010710">
    <property type="entry name" value="DUF1289"/>
</dbReference>
<evidence type="ECO:0000313" key="1">
    <source>
        <dbReference type="EMBL" id="MCR0982935.1"/>
    </source>
</evidence>
<protein>
    <submittedName>
        <fullName evidence="1">DUF1289 domain-containing protein</fullName>
    </submittedName>
</protein>
<dbReference type="Proteomes" id="UP001524642">
    <property type="component" value="Unassembled WGS sequence"/>
</dbReference>
<gene>
    <name evidence="1" type="ORF">NRP21_12845</name>
</gene>
<accession>A0ABT1X4A5</accession>
<dbReference type="Pfam" id="PF06945">
    <property type="entry name" value="DUF1289"/>
    <property type="match status" value="1"/>
</dbReference>
<organism evidence="1 2">
    <name type="scientific">Roseomonas populi</name>
    <dbReference type="NCBI Taxonomy" id="3121582"/>
    <lineage>
        <taxon>Bacteria</taxon>
        <taxon>Pseudomonadati</taxon>
        <taxon>Pseudomonadota</taxon>
        <taxon>Alphaproteobacteria</taxon>
        <taxon>Acetobacterales</taxon>
        <taxon>Roseomonadaceae</taxon>
        <taxon>Roseomonas</taxon>
    </lineage>
</organism>
<sequence>MSEGSPEGNPAVPSPCTGLCRLDEGKVCLGCGRSIAEIAAWPSASETERRAILARAAGRRSRSKGAG</sequence>
<evidence type="ECO:0000313" key="2">
    <source>
        <dbReference type="Proteomes" id="UP001524642"/>
    </source>
</evidence>
<keyword evidence="2" id="KW-1185">Reference proteome</keyword>
<reference evidence="1 2" key="1">
    <citation type="submission" date="2022-06" db="EMBL/GenBank/DDBJ databases">
        <title>Roseomonas CN29.</title>
        <authorList>
            <person name="Cheng Y."/>
            <person name="He X."/>
        </authorList>
    </citation>
    <scope>NUCLEOTIDE SEQUENCE [LARGE SCALE GENOMIC DNA]</scope>
    <source>
        <strain evidence="1 2">CN29</strain>
    </source>
</reference>